<evidence type="ECO:0000313" key="3">
    <source>
        <dbReference type="Proteomes" id="UP000801492"/>
    </source>
</evidence>
<dbReference type="AlphaFoldDB" id="A0A8K0D291"/>
<protein>
    <submittedName>
        <fullName evidence="2">Uncharacterized protein</fullName>
    </submittedName>
</protein>
<feature type="compositionally biased region" description="Basic and acidic residues" evidence="1">
    <location>
        <begin position="1"/>
        <end position="26"/>
    </location>
</feature>
<proteinExistence type="predicted"/>
<feature type="compositionally biased region" description="Basic and acidic residues" evidence="1">
    <location>
        <begin position="35"/>
        <end position="52"/>
    </location>
</feature>
<evidence type="ECO:0000256" key="1">
    <source>
        <dbReference type="SAM" id="MobiDB-lite"/>
    </source>
</evidence>
<name>A0A8K0D291_IGNLU</name>
<keyword evidence="3" id="KW-1185">Reference proteome</keyword>
<reference evidence="2" key="1">
    <citation type="submission" date="2019-08" db="EMBL/GenBank/DDBJ databases">
        <title>The genome of the North American firefly Photinus pyralis.</title>
        <authorList>
            <consortium name="Photinus pyralis genome working group"/>
            <person name="Fallon T.R."/>
            <person name="Sander Lower S.E."/>
            <person name="Weng J.-K."/>
        </authorList>
    </citation>
    <scope>NUCLEOTIDE SEQUENCE</scope>
    <source>
        <strain evidence="2">TRF0915ILg1</strain>
        <tissue evidence="2">Whole body</tissue>
    </source>
</reference>
<feature type="region of interest" description="Disordered" evidence="1">
    <location>
        <begin position="1"/>
        <end position="59"/>
    </location>
</feature>
<comment type="caution">
    <text evidence="2">The sequence shown here is derived from an EMBL/GenBank/DDBJ whole genome shotgun (WGS) entry which is preliminary data.</text>
</comment>
<evidence type="ECO:0000313" key="2">
    <source>
        <dbReference type="EMBL" id="KAF2898073.1"/>
    </source>
</evidence>
<dbReference type="Proteomes" id="UP000801492">
    <property type="component" value="Unassembled WGS sequence"/>
</dbReference>
<sequence length="59" mass="6553">MARILGKDGQWEAGKKSLGGKTDEKKQKRQAGKNMELENDRNTQGKRKDLAGSHKNGTK</sequence>
<dbReference type="EMBL" id="VTPC01003751">
    <property type="protein sequence ID" value="KAF2898073.1"/>
    <property type="molecule type" value="Genomic_DNA"/>
</dbReference>
<gene>
    <name evidence="2" type="ORF">ILUMI_08102</name>
</gene>
<accession>A0A8K0D291</accession>
<organism evidence="2 3">
    <name type="scientific">Ignelater luminosus</name>
    <name type="common">Cucubano</name>
    <name type="synonym">Pyrophorus luminosus</name>
    <dbReference type="NCBI Taxonomy" id="2038154"/>
    <lineage>
        <taxon>Eukaryota</taxon>
        <taxon>Metazoa</taxon>
        <taxon>Ecdysozoa</taxon>
        <taxon>Arthropoda</taxon>
        <taxon>Hexapoda</taxon>
        <taxon>Insecta</taxon>
        <taxon>Pterygota</taxon>
        <taxon>Neoptera</taxon>
        <taxon>Endopterygota</taxon>
        <taxon>Coleoptera</taxon>
        <taxon>Polyphaga</taxon>
        <taxon>Elateriformia</taxon>
        <taxon>Elateroidea</taxon>
        <taxon>Elateridae</taxon>
        <taxon>Agrypninae</taxon>
        <taxon>Pyrophorini</taxon>
        <taxon>Ignelater</taxon>
    </lineage>
</organism>